<dbReference type="Pfam" id="PF00106">
    <property type="entry name" value="adh_short"/>
    <property type="match status" value="1"/>
</dbReference>
<dbReference type="PRINTS" id="PR00080">
    <property type="entry name" value="SDRFAMILY"/>
</dbReference>
<dbReference type="Gene3D" id="3.40.50.720">
    <property type="entry name" value="NAD(P)-binding Rossmann-like Domain"/>
    <property type="match status" value="1"/>
</dbReference>
<dbReference type="InterPro" id="IPR002347">
    <property type="entry name" value="SDR_fam"/>
</dbReference>
<dbReference type="PROSITE" id="PS00061">
    <property type="entry name" value="ADH_SHORT"/>
    <property type="match status" value="1"/>
</dbReference>
<dbReference type="PRINTS" id="PR00081">
    <property type="entry name" value="GDHRDH"/>
</dbReference>
<dbReference type="GO" id="GO:0016491">
    <property type="term" value="F:oxidoreductase activity"/>
    <property type="evidence" value="ECO:0007669"/>
    <property type="project" value="UniProtKB-KW"/>
</dbReference>
<dbReference type="Proteomes" id="UP000042997">
    <property type="component" value="Unassembled WGS sequence"/>
</dbReference>
<dbReference type="SUPFAM" id="SSF51735">
    <property type="entry name" value="NAD(P)-binding Rossmann-fold domains"/>
    <property type="match status" value="1"/>
</dbReference>
<dbReference type="InterPro" id="IPR023985">
    <property type="entry name" value="SDR_subfam_1"/>
</dbReference>
<dbReference type="EC" id="1.1.1.-" evidence="5"/>
<evidence type="ECO:0000313" key="6">
    <source>
        <dbReference type="Proteomes" id="UP000042997"/>
    </source>
</evidence>
<dbReference type="FunFam" id="3.40.50.720:FF:000084">
    <property type="entry name" value="Short-chain dehydrogenase reductase"/>
    <property type="match status" value="1"/>
</dbReference>
<evidence type="ECO:0000256" key="3">
    <source>
        <dbReference type="ARBA" id="ARBA00023027"/>
    </source>
</evidence>
<dbReference type="PANTHER" id="PTHR24321">
    <property type="entry name" value="DEHYDROGENASES, SHORT CHAIN"/>
    <property type="match status" value="1"/>
</dbReference>
<protein>
    <submittedName>
        <fullName evidence="5">Putative short-chain type dehydrogenase/reductase MSMEG_6031/MSMEI_5872</fullName>
        <ecNumber evidence="5">1.1.1.-</ecNumber>
    </submittedName>
</protein>
<evidence type="ECO:0000256" key="4">
    <source>
        <dbReference type="RuleBase" id="RU000363"/>
    </source>
</evidence>
<dbReference type="InterPro" id="IPR036291">
    <property type="entry name" value="NAD(P)-bd_dom_sf"/>
</dbReference>
<dbReference type="NCBIfam" id="TIGR03971">
    <property type="entry name" value="SDR_subfam_1"/>
    <property type="match status" value="1"/>
</dbReference>
<keyword evidence="2 5" id="KW-0560">Oxidoreductase</keyword>
<evidence type="ECO:0000256" key="2">
    <source>
        <dbReference type="ARBA" id="ARBA00023002"/>
    </source>
</evidence>
<organism evidence="5 6">
    <name type="scientific">Rhodococcus ruber</name>
    <dbReference type="NCBI Taxonomy" id="1830"/>
    <lineage>
        <taxon>Bacteria</taxon>
        <taxon>Bacillati</taxon>
        <taxon>Actinomycetota</taxon>
        <taxon>Actinomycetes</taxon>
        <taxon>Mycobacteriales</taxon>
        <taxon>Nocardiaceae</taxon>
        <taxon>Rhodococcus</taxon>
    </lineage>
</organism>
<dbReference type="CDD" id="cd05233">
    <property type="entry name" value="SDR_c"/>
    <property type="match status" value="1"/>
</dbReference>
<name>A0A098BQV7_9NOCA</name>
<keyword evidence="3" id="KW-0520">NAD</keyword>
<gene>
    <name evidence="5" type="ORF">RHRU231_800010</name>
</gene>
<dbReference type="PANTHER" id="PTHR24321:SF8">
    <property type="entry name" value="ESTRADIOL 17-BETA-DEHYDROGENASE 8-RELATED"/>
    <property type="match status" value="1"/>
</dbReference>
<dbReference type="InterPro" id="IPR020904">
    <property type="entry name" value="Sc_DH/Rdtase_CS"/>
</dbReference>
<dbReference type="EMBL" id="CCSD01000095">
    <property type="protein sequence ID" value="CDZ91083.1"/>
    <property type="molecule type" value="Genomic_DNA"/>
</dbReference>
<comment type="similarity">
    <text evidence="1 4">Belongs to the short-chain dehydrogenases/reductases (SDR) family.</text>
</comment>
<evidence type="ECO:0000313" key="5">
    <source>
        <dbReference type="EMBL" id="CDZ91083.1"/>
    </source>
</evidence>
<dbReference type="AlphaFoldDB" id="A0A098BQV7"/>
<accession>A0A098BQV7</accession>
<reference evidence="5 6" key="1">
    <citation type="journal article" date="2014" name="Genome Announc.">
        <title>Draft Genome Sequence of Propane- and Butane-Oxidizing Actinobacterium Rhodococcus ruber IEGM 231.</title>
        <authorList>
            <person name="Ivshina I.B."/>
            <person name="Kuyukina M.S."/>
            <person name="Krivoruchko A.V."/>
            <person name="Barbe V."/>
            <person name="Fischer C."/>
        </authorList>
    </citation>
    <scope>NUCLEOTIDE SEQUENCE [LARGE SCALE GENOMIC DNA]</scope>
</reference>
<proteinExistence type="inferred from homology"/>
<evidence type="ECO:0000256" key="1">
    <source>
        <dbReference type="ARBA" id="ARBA00006484"/>
    </source>
</evidence>
<sequence>MHVQDQDLNIKEQRHMGRMDGKVALITGAGRGQGRAHAIRLAEEGADIVALDCPAQGAIPYQLATEADLQETVKQVEALDRRIIAVPGDVRKQSDLDSAVERGITEFGHIDTVVANAAAWTVGPFWEIPEEEWKDVLDIDVQGVVRTIRAVTPHMIERGTGSLIVVSSVNGKEAGANYAHYVTAKHGVLGFMKAAALELGPYGIRCNAILPGVVRTPILDWQGGWDLMAGGPGLGNPDSMEFGGKAYALLKDVGMLPPSAISEGVLWLASDEAKWVTGHELVIDAGHMMLPGLNMANIAAMTAE</sequence>